<dbReference type="STRING" id="553510.B1H19_02770"/>
<feature type="binding site" evidence="5">
    <location>
        <position position="44"/>
    </location>
    <ligand>
        <name>isopentenyl diphosphate</name>
        <dbReference type="ChEBI" id="CHEBI:128769"/>
    </ligand>
</feature>
<feature type="binding site" evidence="5">
    <location>
        <position position="197"/>
    </location>
    <ligand>
        <name>[4Fe-4S] cluster</name>
        <dbReference type="ChEBI" id="CHEBI:49883"/>
    </ligand>
</feature>
<dbReference type="InterPro" id="IPR003451">
    <property type="entry name" value="LytB/IspH"/>
</dbReference>
<evidence type="ECO:0000256" key="5">
    <source>
        <dbReference type="HAMAP-Rule" id="MF_00191"/>
    </source>
</evidence>
<evidence type="ECO:0000256" key="3">
    <source>
        <dbReference type="ARBA" id="ARBA00023004"/>
    </source>
</evidence>
<dbReference type="AlphaFoldDB" id="A0A1V0TKQ7"/>
<feature type="active site" description="Proton donor" evidence="5">
    <location>
        <position position="129"/>
    </location>
</feature>
<proteinExistence type="inferred from homology"/>
<dbReference type="InterPro" id="IPR008949">
    <property type="entry name" value="Isoprenoid_synthase_dom_sf"/>
</dbReference>
<evidence type="ECO:0000256" key="4">
    <source>
        <dbReference type="ARBA" id="ARBA00023014"/>
    </source>
</evidence>
<comment type="pathway">
    <text evidence="5">Isoprenoid biosynthesis; isopentenyl diphosphate biosynthesis via DXP pathway; isopentenyl diphosphate from 1-deoxy-D-xylulose 5-phosphate: step 6/6.</text>
</comment>
<dbReference type="GO" id="GO:0051745">
    <property type="term" value="F:4-hydroxy-3-methylbut-2-enyl diphosphate reductase activity"/>
    <property type="evidence" value="ECO:0007669"/>
    <property type="project" value="UniProtKB-UniRule"/>
</dbReference>
<evidence type="ECO:0000256" key="1">
    <source>
        <dbReference type="ARBA" id="ARBA00022485"/>
    </source>
</evidence>
<feature type="binding site" evidence="5">
    <location>
        <position position="127"/>
    </location>
    <ligand>
        <name>isopentenyl diphosphate</name>
        <dbReference type="ChEBI" id="CHEBI:128769"/>
    </ligand>
</feature>
<comment type="function">
    <text evidence="5">Catalyzes the conversion of 1-hydroxy-2-methyl-2-(E)-butenyl 4-diphosphate (HMBPP) into a mixture of isopentenyl diphosphate (IPP) and dimethylallyl diphosphate (DMAPP). Acts in the terminal step of the DOXP/MEP pathway for isoprenoid precursor biosynthesis.</text>
</comment>
<feature type="binding site" evidence="5">
    <location>
        <position position="77"/>
    </location>
    <ligand>
        <name>dimethylallyl diphosphate</name>
        <dbReference type="ChEBI" id="CHEBI:57623"/>
    </ligand>
</feature>
<dbReference type="UniPathway" id="UPA00056">
    <property type="reaction ID" value="UER00097"/>
</dbReference>
<feature type="binding site" evidence="5">
    <location>
        <position position="44"/>
    </location>
    <ligand>
        <name>dimethylallyl diphosphate</name>
        <dbReference type="ChEBI" id="CHEBI:57623"/>
    </ligand>
</feature>
<comment type="similarity">
    <text evidence="5">Belongs to the IspH family.</text>
</comment>
<dbReference type="PANTHER" id="PTHR30426:SF0">
    <property type="entry name" value="4-HYDROXY-3-METHYLBUT-2-ENYL DIPHOSPHATE REDUCTASE"/>
    <property type="match status" value="1"/>
</dbReference>
<feature type="binding site" evidence="5">
    <location>
        <position position="227"/>
    </location>
    <ligand>
        <name>dimethylallyl diphosphate</name>
        <dbReference type="ChEBI" id="CHEBI:57623"/>
    </ligand>
</feature>
<dbReference type="GO" id="GO:0050992">
    <property type="term" value="P:dimethylallyl diphosphate biosynthetic process"/>
    <property type="evidence" value="ECO:0007669"/>
    <property type="project" value="UniProtKB-UniRule"/>
</dbReference>
<feature type="binding site" evidence="5">
    <location>
        <position position="127"/>
    </location>
    <ligand>
        <name>(2E)-4-hydroxy-3-methylbut-2-enyl diphosphate</name>
        <dbReference type="ChEBI" id="CHEBI:128753"/>
    </ligand>
</feature>
<comment type="catalytic activity">
    <reaction evidence="5">
        <text>dimethylallyl diphosphate + 2 oxidized [2Fe-2S]-[ferredoxin] + H2O = (2E)-4-hydroxy-3-methylbut-2-enyl diphosphate + 2 reduced [2Fe-2S]-[ferredoxin] + 2 H(+)</text>
        <dbReference type="Rhea" id="RHEA:24825"/>
        <dbReference type="Rhea" id="RHEA-COMP:10000"/>
        <dbReference type="Rhea" id="RHEA-COMP:10001"/>
        <dbReference type="ChEBI" id="CHEBI:15377"/>
        <dbReference type="ChEBI" id="CHEBI:15378"/>
        <dbReference type="ChEBI" id="CHEBI:33737"/>
        <dbReference type="ChEBI" id="CHEBI:33738"/>
        <dbReference type="ChEBI" id="CHEBI:57623"/>
        <dbReference type="ChEBI" id="CHEBI:128753"/>
        <dbReference type="EC" id="1.17.7.4"/>
    </reaction>
</comment>
<dbReference type="GO" id="GO:0019288">
    <property type="term" value="P:isopentenyl diphosphate biosynthetic process, methylerythritol 4-phosphate pathway"/>
    <property type="evidence" value="ECO:0007669"/>
    <property type="project" value="UniProtKB-UniRule"/>
</dbReference>
<reference evidence="6 7" key="1">
    <citation type="submission" date="2017-04" db="EMBL/GenBank/DDBJ databases">
        <title>Complete Genome Sequence of Streptomyces gilvosporeus F607, a Capable Producer of Natamycin.</title>
        <authorList>
            <person name="Zong G."/>
            <person name="Zhong C."/>
            <person name="Fu J."/>
            <person name="Qin R."/>
            <person name="Cao G."/>
        </authorList>
    </citation>
    <scope>NUCLEOTIDE SEQUENCE [LARGE SCALE GENOMIC DNA]</scope>
    <source>
        <strain evidence="6 7">F607</strain>
    </source>
</reference>
<dbReference type="KEGG" id="sgv:B1H19_02770"/>
<feature type="binding site" evidence="5">
    <location>
        <position position="226"/>
    </location>
    <ligand>
        <name>isopentenyl diphosphate</name>
        <dbReference type="ChEBI" id="CHEBI:128769"/>
    </ligand>
</feature>
<feature type="binding site" evidence="5">
    <location>
        <position position="225"/>
    </location>
    <ligand>
        <name>(2E)-4-hydroxy-3-methylbut-2-enyl diphosphate</name>
        <dbReference type="ChEBI" id="CHEBI:128753"/>
    </ligand>
</feature>
<feature type="binding site" evidence="5">
    <location>
        <position position="225"/>
    </location>
    <ligand>
        <name>isopentenyl diphosphate</name>
        <dbReference type="ChEBI" id="CHEBI:128769"/>
    </ligand>
</feature>
<evidence type="ECO:0000313" key="7">
    <source>
        <dbReference type="Proteomes" id="UP000192726"/>
    </source>
</evidence>
<dbReference type="Pfam" id="PF19086">
    <property type="entry name" value="Terpene_syn_C_2"/>
    <property type="match status" value="1"/>
</dbReference>
<keyword evidence="5" id="KW-0560">Oxidoreductase</keyword>
<dbReference type="NCBIfam" id="NF002190">
    <property type="entry name" value="PRK01045.1-4"/>
    <property type="match status" value="1"/>
</dbReference>
<name>A0A1V0TKQ7_9ACTN</name>
<dbReference type="Gene3D" id="3.40.50.11270">
    <property type="match status" value="1"/>
</dbReference>
<feature type="binding site" evidence="5">
    <location>
        <position position="77"/>
    </location>
    <ligand>
        <name>isopentenyl diphosphate</name>
        <dbReference type="ChEBI" id="CHEBI:128769"/>
    </ligand>
</feature>
<dbReference type="Gene3D" id="1.10.600.10">
    <property type="entry name" value="Farnesyl Diphosphate Synthase"/>
    <property type="match status" value="1"/>
</dbReference>
<feature type="binding site" evidence="5">
    <location>
        <position position="227"/>
    </location>
    <ligand>
        <name>isopentenyl diphosphate</name>
        <dbReference type="ChEBI" id="CHEBI:128769"/>
    </ligand>
</feature>
<feature type="binding site" evidence="5">
    <location>
        <position position="15"/>
    </location>
    <ligand>
        <name>[4Fe-4S] cluster</name>
        <dbReference type="ChEBI" id="CHEBI:49883"/>
    </ligand>
</feature>
<sequence length="669" mass="73443">MNRRRVLLAAPRGCCAGVDRAIATVERALELYGPPVYVRHEIVHNQYVIKALKHKGAIFVEETTEVPEGSVVIFSAHGVAPTVRQEAARRHLTVIDATCPLVTKVHKEAARFAREGHDILLIGHEGHEEVIGTIGEAPEYIQVVDSPDEVQNVKVRNSDKVAWLSQTTLSVDETMKTVDALKEKFPQLISPPSDDICYATQNRQLAVKQMAAMSELVIVVGSANSSNSVRLVEVAQDAGAPSAHLVDHAEQIDEAWLRGVTTVGVTSGASVPESLVDAALRRLASHGYVDVETITVAEEHQHFALPRELTSPECPELLNPLSEAPQGAKSQPFSRNQKCCSVLPQALSTELDETQVFIPELALPFPERTSPHQAYAERSVLRWARRTGLVADRSEAHRMASHAWGHCAAVAVPKASRTGLSLMACWLAWMGVLDDTAETHRTRASFAEAVEGIRAVLADDNAPIGHPLVAAYTDLDRRTRMLGSPAWTGRHGETTAQLLDGLVDEQRVKQEGLPSVAEYVERRRITGYMPMLYNLSEIALRCELPSTVRESGPYEQLVTASTDAADFINDVYTLRKELAHGETGNLVIVLAHEQGLTIEQALHEAALRIRQAVGDFQTAEQDLHSALTAQSMPVRDWRATVTMVDTMHDWIAGLPAYYRTSGRYHRLAA</sequence>
<feature type="binding site" evidence="5">
    <location>
        <position position="270"/>
    </location>
    <ligand>
        <name>dimethylallyl diphosphate</name>
        <dbReference type="ChEBI" id="CHEBI:57623"/>
    </ligand>
</feature>
<keyword evidence="4 5" id="KW-0411">Iron-sulfur</keyword>
<comment type="pathway">
    <text evidence="5">Isoprenoid biosynthesis; dimethylallyl diphosphate biosynthesis; dimethylallyl diphosphate from (2E)-4-hydroxy-3-methylbutenyl diphosphate: step 1/1.</text>
</comment>
<comment type="catalytic activity">
    <reaction evidence="5">
        <text>isopentenyl diphosphate + 2 oxidized [2Fe-2S]-[ferredoxin] + H2O = (2E)-4-hydroxy-3-methylbut-2-enyl diphosphate + 2 reduced [2Fe-2S]-[ferredoxin] + 2 H(+)</text>
        <dbReference type="Rhea" id="RHEA:24488"/>
        <dbReference type="Rhea" id="RHEA-COMP:10000"/>
        <dbReference type="Rhea" id="RHEA-COMP:10001"/>
        <dbReference type="ChEBI" id="CHEBI:15377"/>
        <dbReference type="ChEBI" id="CHEBI:15378"/>
        <dbReference type="ChEBI" id="CHEBI:33737"/>
        <dbReference type="ChEBI" id="CHEBI:33738"/>
        <dbReference type="ChEBI" id="CHEBI:128753"/>
        <dbReference type="ChEBI" id="CHEBI:128769"/>
        <dbReference type="EC" id="1.17.7.4"/>
    </reaction>
</comment>
<feature type="binding site" evidence="5">
    <location>
        <position position="225"/>
    </location>
    <ligand>
        <name>dimethylallyl diphosphate</name>
        <dbReference type="ChEBI" id="CHEBI:57623"/>
    </ligand>
</feature>
<feature type="binding site" evidence="5">
    <location>
        <position position="99"/>
    </location>
    <ligand>
        <name>[4Fe-4S] cluster</name>
        <dbReference type="ChEBI" id="CHEBI:49883"/>
    </ligand>
</feature>
<dbReference type="NCBIfam" id="NF002188">
    <property type="entry name" value="PRK01045.1-2"/>
    <property type="match status" value="1"/>
</dbReference>
<keyword evidence="1 5" id="KW-0004">4Fe-4S</keyword>
<keyword evidence="2 5" id="KW-0479">Metal-binding</keyword>
<dbReference type="SUPFAM" id="SSF48576">
    <property type="entry name" value="Terpenoid synthases"/>
    <property type="match status" value="1"/>
</dbReference>
<dbReference type="HAMAP" id="MF_00191">
    <property type="entry name" value="IspH"/>
    <property type="match status" value="1"/>
</dbReference>
<accession>A0A1V0TKQ7</accession>
<dbReference type="Pfam" id="PF02401">
    <property type="entry name" value="LYTB"/>
    <property type="match status" value="1"/>
</dbReference>
<evidence type="ECO:0000313" key="6">
    <source>
        <dbReference type="EMBL" id="ARF53232.1"/>
    </source>
</evidence>
<feature type="binding site" evidence="5">
    <location>
        <position position="127"/>
    </location>
    <ligand>
        <name>dimethylallyl diphosphate</name>
        <dbReference type="ChEBI" id="CHEBI:57623"/>
    </ligand>
</feature>
<dbReference type="Gene3D" id="3.40.1010.20">
    <property type="entry name" value="4-hydroxy-3-methylbut-2-enyl diphosphate reductase, catalytic domain"/>
    <property type="match status" value="2"/>
</dbReference>
<dbReference type="NCBIfam" id="TIGR00216">
    <property type="entry name" value="ispH_lytB"/>
    <property type="match status" value="1"/>
</dbReference>
<keyword evidence="7" id="KW-1185">Reference proteome</keyword>
<evidence type="ECO:0000256" key="2">
    <source>
        <dbReference type="ARBA" id="ARBA00022723"/>
    </source>
</evidence>
<dbReference type="GO" id="GO:0046872">
    <property type="term" value="F:metal ion binding"/>
    <property type="evidence" value="ECO:0007669"/>
    <property type="project" value="UniProtKB-KW"/>
</dbReference>
<feature type="binding site" evidence="5">
    <location>
        <position position="270"/>
    </location>
    <ligand>
        <name>(2E)-4-hydroxy-3-methylbut-2-enyl diphosphate</name>
        <dbReference type="ChEBI" id="CHEBI:128753"/>
    </ligand>
</feature>
<dbReference type="NCBIfam" id="NF002189">
    <property type="entry name" value="PRK01045.1-3"/>
    <property type="match status" value="1"/>
</dbReference>
<dbReference type="OrthoDB" id="9804068at2"/>
<feature type="binding site" evidence="5">
    <location>
        <position position="167"/>
    </location>
    <ligand>
        <name>(2E)-4-hydroxy-3-methylbut-2-enyl diphosphate</name>
        <dbReference type="ChEBI" id="CHEBI:128753"/>
    </ligand>
</feature>
<gene>
    <name evidence="5" type="primary">ispH</name>
    <name evidence="6" type="ORF">B1H19_02770</name>
</gene>
<feature type="binding site" evidence="5">
    <location>
        <position position="77"/>
    </location>
    <ligand>
        <name>(2E)-4-hydroxy-3-methylbut-2-enyl diphosphate</name>
        <dbReference type="ChEBI" id="CHEBI:128753"/>
    </ligand>
</feature>
<dbReference type="EC" id="1.17.7.4" evidence="5"/>
<feature type="binding site" evidence="5">
    <location>
        <position position="227"/>
    </location>
    <ligand>
        <name>(2E)-4-hydroxy-3-methylbut-2-enyl diphosphate</name>
        <dbReference type="ChEBI" id="CHEBI:128753"/>
    </ligand>
</feature>
<dbReference type="Proteomes" id="UP000192726">
    <property type="component" value="Chromosome"/>
</dbReference>
<dbReference type="GO" id="GO:0016114">
    <property type="term" value="P:terpenoid biosynthetic process"/>
    <property type="evidence" value="ECO:0007669"/>
    <property type="project" value="UniProtKB-UniRule"/>
</dbReference>
<comment type="cofactor">
    <cofactor evidence="5">
        <name>[4Fe-4S] cluster</name>
        <dbReference type="ChEBI" id="CHEBI:49883"/>
    </cofactor>
    <text evidence="5">Binds 1 [4Fe-4S] cluster per subunit.</text>
</comment>
<keyword evidence="5" id="KW-0414">Isoprene biosynthesis</keyword>
<dbReference type="CDD" id="cd13944">
    <property type="entry name" value="lytB_ispH"/>
    <property type="match status" value="1"/>
</dbReference>
<keyword evidence="3 5" id="KW-0408">Iron</keyword>
<feature type="binding site" evidence="5">
    <location>
        <position position="226"/>
    </location>
    <ligand>
        <name>(2E)-4-hydroxy-3-methylbut-2-enyl diphosphate</name>
        <dbReference type="ChEBI" id="CHEBI:128753"/>
    </ligand>
</feature>
<organism evidence="6 7">
    <name type="scientific">Streptomyces gilvosporeus</name>
    <dbReference type="NCBI Taxonomy" id="553510"/>
    <lineage>
        <taxon>Bacteria</taxon>
        <taxon>Bacillati</taxon>
        <taxon>Actinomycetota</taxon>
        <taxon>Actinomycetes</taxon>
        <taxon>Kitasatosporales</taxon>
        <taxon>Streptomycetaceae</taxon>
        <taxon>Streptomyces</taxon>
    </lineage>
</organism>
<feature type="binding site" evidence="5">
    <location>
        <position position="44"/>
    </location>
    <ligand>
        <name>(2E)-4-hydroxy-3-methylbut-2-enyl diphosphate</name>
        <dbReference type="ChEBI" id="CHEBI:128753"/>
    </ligand>
</feature>
<dbReference type="GO" id="GO:0051539">
    <property type="term" value="F:4 iron, 4 sulfur cluster binding"/>
    <property type="evidence" value="ECO:0007669"/>
    <property type="project" value="UniProtKB-UniRule"/>
</dbReference>
<dbReference type="UniPathway" id="UPA00059">
    <property type="reaction ID" value="UER00105"/>
</dbReference>
<dbReference type="EMBL" id="CP020569">
    <property type="protein sequence ID" value="ARF53232.1"/>
    <property type="molecule type" value="Genomic_DNA"/>
</dbReference>
<feature type="binding site" evidence="5">
    <location>
        <position position="270"/>
    </location>
    <ligand>
        <name>isopentenyl diphosphate</name>
        <dbReference type="ChEBI" id="CHEBI:128769"/>
    </ligand>
</feature>
<protein>
    <recommendedName>
        <fullName evidence="5">4-hydroxy-3-methylbut-2-enyl diphosphate reductase</fullName>
        <shortName evidence="5">HMBPP reductase</shortName>
        <ecNumber evidence="5">1.17.7.4</ecNumber>
    </recommendedName>
</protein>
<dbReference type="PANTHER" id="PTHR30426">
    <property type="entry name" value="4-HYDROXY-3-METHYLBUT-2-ENYL DIPHOSPHATE REDUCTASE"/>
    <property type="match status" value="1"/>
</dbReference>
<feature type="binding site" evidence="5">
    <location>
        <position position="226"/>
    </location>
    <ligand>
        <name>dimethylallyl diphosphate</name>
        <dbReference type="ChEBI" id="CHEBI:57623"/>
    </ligand>
</feature>